<dbReference type="EMBL" id="JAHLQF010000001">
    <property type="protein sequence ID" value="MBU5483217.1"/>
    <property type="molecule type" value="Genomic_DNA"/>
</dbReference>
<feature type="signal peptide" evidence="4">
    <location>
        <begin position="1"/>
        <end position="24"/>
    </location>
</feature>
<dbReference type="Pfam" id="PF12913">
    <property type="entry name" value="SH3_6"/>
    <property type="match status" value="1"/>
</dbReference>
<accession>A0ABS6EEK9</accession>
<evidence type="ECO:0000256" key="2">
    <source>
        <dbReference type="ARBA" id="ARBA00022801"/>
    </source>
</evidence>
<proteinExistence type="predicted"/>
<keyword evidence="1" id="KW-0645">Protease</keyword>
<organism evidence="6 7">
    <name type="scientific">Clostridium mobile</name>
    <dbReference type="NCBI Taxonomy" id="2841512"/>
    <lineage>
        <taxon>Bacteria</taxon>
        <taxon>Bacillati</taxon>
        <taxon>Bacillota</taxon>
        <taxon>Clostridia</taxon>
        <taxon>Eubacteriales</taxon>
        <taxon>Clostridiaceae</taxon>
        <taxon>Clostridium</taxon>
    </lineage>
</organism>
<dbReference type="InterPro" id="IPR039439">
    <property type="entry name" value="SH3b1_dom"/>
</dbReference>
<evidence type="ECO:0000256" key="3">
    <source>
        <dbReference type="ARBA" id="ARBA00022807"/>
    </source>
</evidence>
<dbReference type="PANTHER" id="PTHR47053:SF1">
    <property type="entry name" value="MUREIN DD-ENDOPEPTIDASE MEPH-RELATED"/>
    <property type="match status" value="1"/>
</dbReference>
<reference evidence="6 7" key="1">
    <citation type="submission" date="2021-06" db="EMBL/GenBank/DDBJ databases">
        <authorList>
            <person name="Sun Q."/>
            <person name="Li D."/>
        </authorList>
    </citation>
    <scope>NUCLEOTIDE SEQUENCE [LARGE SCALE GENOMIC DNA]</scope>
    <source>
        <strain evidence="6 7">MSJ-11</strain>
    </source>
</reference>
<evidence type="ECO:0000313" key="6">
    <source>
        <dbReference type="EMBL" id="MBU5483217.1"/>
    </source>
</evidence>
<keyword evidence="3" id="KW-0788">Thiol protease</keyword>
<evidence type="ECO:0000313" key="7">
    <source>
        <dbReference type="Proteomes" id="UP000726170"/>
    </source>
</evidence>
<dbReference type="RefSeq" id="WP_216437614.1">
    <property type="nucleotide sequence ID" value="NZ_JAHLQF010000001.1"/>
</dbReference>
<dbReference type="Pfam" id="PF00877">
    <property type="entry name" value="NLPC_P60"/>
    <property type="match status" value="1"/>
</dbReference>
<gene>
    <name evidence="6" type="ORF">KQI86_02685</name>
</gene>
<evidence type="ECO:0000256" key="4">
    <source>
        <dbReference type="SAM" id="SignalP"/>
    </source>
</evidence>
<dbReference type="PROSITE" id="PS51935">
    <property type="entry name" value="NLPC_P60"/>
    <property type="match status" value="1"/>
</dbReference>
<keyword evidence="4" id="KW-0732">Signal</keyword>
<comment type="caution">
    <text evidence="6">The sequence shown here is derived from an EMBL/GenBank/DDBJ whole genome shotgun (WGS) entry which is preliminary data.</text>
</comment>
<dbReference type="InterPro" id="IPR051202">
    <property type="entry name" value="Peptidase_C40"/>
</dbReference>
<dbReference type="Proteomes" id="UP000726170">
    <property type="component" value="Unassembled WGS sequence"/>
</dbReference>
<dbReference type="PIRSF" id="PIRSF019015">
    <property type="entry name" value="P60_peptidase_YkfC"/>
    <property type="match status" value="1"/>
</dbReference>
<dbReference type="InterPro" id="IPR000064">
    <property type="entry name" value="NLP_P60_dom"/>
</dbReference>
<dbReference type="PANTHER" id="PTHR47053">
    <property type="entry name" value="MUREIN DD-ENDOPEPTIDASE MEPH-RELATED"/>
    <property type="match status" value="1"/>
</dbReference>
<evidence type="ECO:0000256" key="1">
    <source>
        <dbReference type="ARBA" id="ARBA00022670"/>
    </source>
</evidence>
<dbReference type="InterPro" id="IPR027017">
    <property type="entry name" value="P60_peptidase_YkfC"/>
</dbReference>
<keyword evidence="7" id="KW-1185">Reference proteome</keyword>
<name>A0ABS6EEK9_9CLOT</name>
<feature type="domain" description="NlpC/P60" evidence="5">
    <location>
        <begin position="312"/>
        <end position="445"/>
    </location>
</feature>
<feature type="chain" id="PRO_5047330515" evidence="4">
    <location>
        <begin position="25"/>
        <end position="469"/>
    </location>
</feature>
<keyword evidence="2" id="KW-0378">Hydrolase</keyword>
<sequence>MKKFKLKSILAIFFTTIISTSVYAAGENHTQFKSNVPKVTEDMMKADFWIKNAKDKDKIIMDKASIEKYNKELEKKTPEVVDLKNYKEVFNKEELTKLIKDLSSPSSSPRYDKDGKLITEFYYNKLNENLNLESLKEENQVKYGITVRRTLMKTYPTHELLFKEGDDYEFDRLMETAVYPLEPIVILNTSKDKKWYFAQMYNYLAWIPAEDVAITSKDELFKYIDTKDFLVATGKRAFTVYNPLDSNLSEIKFDMGVRIPLASQKEIGDEVYGQNTTGNYVVKLPIRDDSGKMVLKYALIPRSEDVNIGYLPYTKETILNQAFKFLGERYGWGGMFNGRDCSSFIMDIYRSVGINLPRNTGEQGRKDPGKSYDMPKEMTLEQRQKLFDDMNPGAAMYMPGHAMLYLGKYNGEHYMIHDFSGFYNKEKDGSYKYYKSRQVMVTPVTIGSEDNGKTYLEDLYLGKEFILDK</sequence>
<evidence type="ECO:0000259" key="5">
    <source>
        <dbReference type="PROSITE" id="PS51935"/>
    </source>
</evidence>
<protein>
    <submittedName>
        <fullName evidence="6">SH3 domain-containing protein</fullName>
    </submittedName>
</protein>